<dbReference type="InterPro" id="IPR001872">
    <property type="entry name" value="Peptidase_A8"/>
</dbReference>
<dbReference type="GO" id="GO:0005886">
    <property type="term" value="C:plasma membrane"/>
    <property type="evidence" value="ECO:0007669"/>
    <property type="project" value="UniProtKB-SubCell"/>
</dbReference>
<dbReference type="PANTHER" id="PTHR33695:SF1">
    <property type="entry name" value="LIPOPROTEIN SIGNAL PEPTIDASE"/>
    <property type="match status" value="1"/>
</dbReference>
<dbReference type="OrthoDB" id="9810259at2"/>
<dbReference type="AlphaFoldDB" id="A0A229FUK3"/>
<dbReference type="HAMAP" id="MF_00161">
    <property type="entry name" value="LspA"/>
    <property type="match status" value="1"/>
</dbReference>
<dbReference type="PRINTS" id="PR00781">
    <property type="entry name" value="LIPOSIGPTASE"/>
</dbReference>
<evidence type="ECO:0000313" key="13">
    <source>
        <dbReference type="Proteomes" id="UP000215188"/>
    </source>
</evidence>
<keyword evidence="4 9" id="KW-0812">Transmembrane</keyword>
<dbReference type="PANTHER" id="PTHR33695">
    <property type="entry name" value="LIPOPROTEIN SIGNAL PEPTIDASE"/>
    <property type="match status" value="1"/>
</dbReference>
<accession>A0A229FUK3</accession>
<keyword evidence="7 9" id="KW-1133">Transmembrane helix</keyword>
<comment type="caution">
    <text evidence="12">The sequence shown here is derived from an EMBL/GenBank/DDBJ whole genome shotgun (WGS) entry which is preliminary data.</text>
</comment>
<feature type="transmembrane region" description="Helical" evidence="9">
    <location>
        <begin position="137"/>
        <end position="157"/>
    </location>
</feature>
<dbReference type="GO" id="GO:0004190">
    <property type="term" value="F:aspartic-type endopeptidase activity"/>
    <property type="evidence" value="ECO:0007669"/>
    <property type="project" value="UniProtKB-UniRule"/>
</dbReference>
<evidence type="ECO:0000256" key="3">
    <source>
        <dbReference type="ARBA" id="ARBA00022670"/>
    </source>
</evidence>
<feature type="transmembrane region" description="Helical" evidence="9">
    <location>
        <begin position="72"/>
        <end position="92"/>
    </location>
</feature>
<keyword evidence="3 9" id="KW-0645">Protease</keyword>
<evidence type="ECO:0000256" key="2">
    <source>
        <dbReference type="ARBA" id="ARBA00022475"/>
    </source>
</evidence>
<comment type="catalytic activity">
    <reaction evidence="9 10">
        <text>Release of signal peptides from bacterial membrane prolipoproteins. Hydrolyzes -Xaa-Yaa-Zaa-|-(S,diacylglyceryl)Cys-, in which Xaa is hydrophobic (preferably Leu), and Yaa (Ala or Ser) and Zaa (Gly or Ala) have small, neutral side chains.</text>
        <dbReference type="EC" id="3.4.23.36"/>
    </reaction>
</comment>
<feature type="active site" evidence="9">
    <location>
        <position position="145"/>
    </location>
</feature>
<gene>
    <name evidence="9" type="primary">lspA</name>
    <name evidence="12" type="ORF">AOC33_00560</name>
</gene>
<evidence type="ECO:0000256" key="8">
    <source>
        <dbReference type="ARBA" id="ARBA00023136"/>
    </source>
</evidence>
<dbReference type="GO" id="GO:0006508">
    <property type="term" value="P:proteolysis"/>
    <property type="evidence" value="ECO:0007669"/>
    <property type="project" value="UniProtKB-KW"/>
</dbReference>
<evidence type="ECO:0000256" key="5">
    <source>
        <dbReference type="ARBA" id="ARBA00022750"/>
    </source>
</evidence>
<comment type="pathway">
    <text evidence="9">Protein modification; lipoprotein biosynthesis (signal peptide cleavage).</text>
</comment>
<feature type="transmembrane region" description="Helical" evidence="9">
    <location>
        <begin position="14"/>
        <end position="35"/>
    </location>
</feature>
<evidence type="ECO:0000256" key="6">
    <source>
        <dbReference type="ARBA" id="ARBA00022801"/>
    </source>
</evidence>
<keyword evidence="6 9" id="KW-0378">Hydrolase</keyword>
<sequence>MARSIKSSGNQQSFLLWMGTAALILILDQLTKVIAKGNLIEGISQPVTSFLNWTLVYNPGAAFSFLAQAGGWQRWFFTGLGLIAAVVMIWLIRKNTSQTLFCLAMSLVLSGAIGNVIDRILYGAVVDFVDLHYAGWHWPAFNIADSAITIGVILLILDEIKRVNK</sequence>
<evidence type="ECO:0000256" key="11">
    <source>
        <dbReference type="RuleBase" id="RU004181"/>
    </source>
</evidence>
<dbReference type="RefSeq" id="WP_089514663.1">
    <property type="nucleotide sequence ID" value="NZ_NJGG01000001.1"/>
</dbReference>
<keyword evidence="2 9" id="KW-1003">Cell membrane</keyword>
<feature type="transmembrane region" description="Helical" evidence="9">
    <location>
        <begin position="99"/>
        <end position="117"/>
    </location>
</feature>
<comment type="subcellular location">
    <subcellularLocation>
        <location evidence="9">Cell membrane</location>
        <topology evidence="9">Multi-pass membrane protein</topology>
    </subcellularLocation>
</comment>
<reference evidence="12 13" key="1">
    <citation type="submission" date="2017-06" db="EMBL/GenBank/DDBJ databases">
        <title>Reclassification of a Polynucleobacter cosmopolitanus strain isolated from tropical Lake Victoria as Polynucleobacter victoriensis comb. nov.</title>
        <authorList>
            <person name="Hahn M.W."/>
        </authorList>
    </citation>
    <scope>NUCLEOTIDE SEQUENCE [LARGE SCALE GENOMIC DNA]</scope>
    <source>
        <strain evidence="12 13">MWH-MoIso2</strain>
    </source>
</reference>
<evidence type="ECO:0000256" key="4">
    <source>
        <dbReference type="ARBA" id="ARBA00022692"/>
    </source>
</evidence>
<dbReference type="Proteomes" id="UP000215188">
    <property type="component" value="Unassembled WGS sequence"/>
</dbReference>
<dbReference type="EC" id="3.4.23.36" evidence="9"/>
<keyword evidence="8 9" id="KW-0472">Membrane</keyword>
<evidence type="ECO:0000313" key="12">
    <source>
        <dbReference type="EMBL" id="OXL15624.1"/>
    </source>
</evidence>
<organism evidence="12 13">
    <name type="scientific">Polynucleobacter cosmopolitanus</name>
    <dbReference type="NCBI Taxonomy" id="351345"/>
    <lineage>
        <taxon>Bacteria</taxon>
        <taxon>Pseudomonadati</taxon>
        <taxon>Pseudomonadota</taxon>
        <taxon>Betaproteobacteria</taxon>
        <taxon>Burkholderiales</taxon>
        <taxon>Burkholderiaceae</taxon>
        <taxon>Polynucleobacter</taxon>
    </lineage>
</organism>
<keyword evidence="5 9" id="KW-0064">Aspartyl protease</keyword>
<dbReference type="PROSITE" id="PS00855">
    <property type="entry name" value="SPASE_II"/>
    <property type="match status" value="1"/>
</dbReference>
<evidence type="ECO:0000256" key="10">
    <source>
        <dbReference type="RuleBase" id="RU000594"/>
    </source>
</evidence>
<keyword evidence="13" id="KW-1185">Reference proteome</keyword>
<dbReference type="EMBL" id="NJGG01000001">
    <property type="protein sequence ID" value="OXL15624.1"/>
    <property type="molecule type" value="Genomic_DNA"/>
</dbReference>
<evidence type="ECO:0000256" key="9">
    <source>
        <dbReference type="HAMAP-Rule" id="MF_00161"/>
    </source>
</evidence>
<name>A0A229FUK3_9BURK</name>
<evidence type="ECO:0000256" key="7">
    <source>
        <dbReference type="ARBA" id="ARBA00022989"/>
    </source>
</evidence>
<proteinExistence type="inferred from homology"/>
<dbReference type="NCBIfam" id="TIGR00077">
    <property type="entry name" value="lspA"/>
    <property type="match status" value="1"/>
</dbReference>
<dbReference type="UniPathway" id="UPA00665"/>
<feature type="active site" evidence="9">
    <location>
        <position position="127"/>
    </location>
</feature>
<comment type="similarity">
    <text evidence="1 9 11">Belongs to the peptidase A8 family.</text>
</comment>
<comment type="function">
    <text evidence="9 10">This protein specifically catalyzes the removal of signal peptides from prolipoproteins.</text>
</comment>
<protein>
    <recommendedName>
        <fullName evidence="9">Lipoprotein signal peptidase</fullName>
        <ecNumber evidence="9">3.4.23.36</ecNumber>
    </recommendedName>
    <alternativeName>
        <fullName evidence="9">Prolipoprotein signal peptidase</fullName>
    </alternativeName>
    <alternativeName>
        <fullName evidence="9">Signal peptidase II</fullName>
        <shortName evidence="9">SPase II</shortName>
    </alternativeName>
</protein>
<dbReference type="Pfam" id="PF01252">
    <property type="entry name" value="Peptidase_A8"/>
    <property type="match status" value="1"/>
</dbReference>
<evidence type="ECO:0000256" key="1">
    <source>
        <dbReference type="ARBA" id="ARBA00006139"/>
    </source>
</evidence>